<protein>
    <submittedName>
        <fullName evidence="1">Uncharacterized protein</fullName>
    </submittedName>
</protein>
<dbReference type="EMBL" id="JMPR01000033">
    <property type="protein sequence ID" value="KFD19121.1"/>
    <property type="molecule type" value="Genomic_DNA"/>
</dbReference>
<gene>
    <name evidence="1" type="ORF">GTPT_1906</name>
</gene>
<proteinExistence type="predicted"/>
<name>A0A085JF75_9GAMM</name>
<comment type="caution">
    <text evidence="1">The sequence shown here is derived from an EMBL/GenBank/DDBJ whole genome shotgun (WGS) entry which is preliminary data.</text>
</comment>
<evidence type="ECO:0000313" key="1">
    <source>
        <dbReference type="EMBL" id="KFD19121.1"/>
    </source>
</evidence>
<organism evidence="1 2">
    <name type="scientific">Tatumella ptyseos ATCC 33301</name>
    <dbReference type="NCBI Taxonomy" id="1005995"/>
    <lineage>
        <taxon>Bacteria</taxon>
        <taxon>Pseudomonadati</taxon>
        <taxon>Pseudomonadota</taxon>
        <taxon>Gammaproteobacteria</taxon>
        <taxon>Enterobacterales</taxon>
        <taxon>Erwiniaceae</taxon>
        <taxon>Tatumella</taxon>
    </lineage>
</organism>
<reference evidence="1 2" key="1">
    <citation type="submission" date="2014-05" db="EMBL/GenBank/DDBJ databases">
        <title>ATOL: Assembling a taxonomically balanced genome-scale reconstruction of the evolutionary history of the Enterobacteriaceae.</title>
        <authorList>
            <person name="Plunkett G.III."/>
            <person name="Neeno-Eckwall E.C."/>
            <person name="Glasner J.D."/>
            <person name="Perna N.T."/>
        </authorList>
    </citation>
    <scope>NUCLEOTIDE SEQUENCE [LARGE SCALE GENOMIC DNA]</scope>
    <source>
        <strain evidence="1 2">ATCC 33301</strain>
    </source>
</reference>
<dbReference type="Proteomes" id="UP000028602">
    <property type="component" value="Unassembled WGS sequence"/>
</dbReference>
<dbReference type="AlphaFoldDB" id="A0A085JF75"/>
<accession>A0A085JF75</accession>
<sequence>MAVENEIFFGNQDKNYCAFFMGVSQKEMAGFNSYCTA</sequence>
<evidence type="ECO:0000313" key="2">
    <source>
        <dbReference type="Proteomes" id="UP000028602"/>
    </source>
</evidence>
<keyword evidence="2" id="KW-1185">Reference proteome</keyword>